<name>A0A9J5ZJC4_SOLCO</name>
<keyword evidence="2" id="KW-1185">Reference proteome</keyword>
<evidence type="ECO:0000313" key="1">
    <source>
        <dbReference type="EMBL" id="KAG5611980.1"/>
    </source>
</evidence>
<accession>A0A9J5ZJC4</accession>
<dbReference type="AlphaFoldDB" id="A0A9J5ZJC4"/>
<dbReference type="EMBL" id="JACXVP010000004">
    <property type="protein sequence ID" value="KAG5611980.1"/>
    <property type="molecule type" value="Genomic_DNA"/>
</dbReference>
<comment type="caution">
    <text evidence="1">The sequence shown here is derived from an EMBL/GenBank/DDBJ whole genome shotgun (WGS) entry which is preliminary data.</text>
</comment>
<organism evidence="1 2">
    <name type="scientific">Solanum commersonii</name>
    <name type="common">Commerson's wild potato</name>
    <name type="synonym">Commerson's nightshade</name>
    <dbReference type="NCBI Taxonomy" id="4109"/>
    <lineage>
        <taxon>Eukaryota</taxon>
        <taxon>Viridiplantae</taxon>
        <taxon>Streptophyta</taxon>
        <taxon>Embryophyta</taxon>
        <taxon>Tracheophyta</taxon>
        <taxon>Spermatophyta</taxon>
        <taxon>Magnoliopsida</taxon>
        <taxon>eudicotyledons</taxon>
        <taxon>Gunneridae</taxon>
        <taxon>Pentapetalae</taxon>
        <taxon>asterids</taxon>
        <taxon>lamiids</taxon>
        <taxon>Solanales</taxon>
        <taxon>Solanaceae</taxon>
        <taxon>Solanoideae</taxon>
        <taxon>Solaneae</taxon>
        <taxon>Solanum</taxon>
    </lineage>
</organism>
<sequence length="278" mass="31359">MLHLQCYVPTFASPNQSGNKKIYRVAQEESPNGSRIAKSSILDTSFQALRDNYSICDLKDTKLCLHFKILDSISSKVKPLVSGTEVTTNTSDNKAITPNRRKRFSAPSNSCKTETMTNLTQVIVELTFAGEQVLTFRGEKAKVTIALEPKLVRTARLIPFPLVRSGKISDTISQLIGPKDIFNAMEQTYFNEIKVNTLVKLIVNLPKKHLQIRVVYASKYEYMRASPGSIPHREAEQKQQQKGNCREIYNKLKEETMIGPVDHITQIATLSLRNQTNK</sequence>
<proteinExistence type="predicted"/>
<dbReference type="Proteomes" id="UP000824120">
    <property type="component" value="Chromosome 4"/>
</dbReference>
<gene>
    <name evidence="1" type="ORF">H5410_023261</name>
</gene>
<protein>
    <submittedName>
        <fullName evidence="1">Uncharacterized protein</fullName>
    </submittedName>
</protein>
<reference evidence="1 2" key="1">
    <citation type="submission" date="2020-09" db="EMBL/GenBank/DDBJ databases">
        <title>De no assembly of potato wild relative species, Solanum commersonii.</title>
        <authorList>
            <person name="Cho K."/>
        </authorList>
    </citation>
    <scope>NUCLEOTIDE SEQUENCE [LARGE SCALE GENOMIC DNA]</scope>
    <source>
        <strain evidence="1">LZ3.2</strain>
        <tissue evidence="1">Leaf</tissue>
    </source>
</reference>
<evidence type="ECO:0000313" key="2">
    <source>
        <dbReference type="Proteomes" id="UP000824120"/>
    </source>
</evidence>